<protein>
    <submittedName>
        <fullName evidence="1">Uncharacterized protein</fullName>
    </submittedName>
</protein>
<name>A0ABW4DVY8_9RHOB</name>
<proteinExistence type="predicted"/>
<keyword evidence="2" id="KW-1185">Reference proteome</keyword>
<dbReference type="Proteomes" id="UP001597302">
    <property type="component" value="Unassembled WGS sequence"/>
</dbReference>
<accession>A0ABW4DVY8</accession>
<evidence type="ECO:0000313" key="2">
    <source>
        <dbReference type="Proteomes" id="UP001597302"/>
    </source>
</evidence>
<dbReference type="RefSeq" id="WP_131574458.1">
    <property type="nucleotide sequence ID" value="NZ_CBCSAJ010000008.1"/>
</dbReference>
<sequence>MMVNLPFNPHAGDVRIASVAAFVGCKVPEVEAAFGKMFAFALWAAERSESGDARKEAKALRDAAAKFKAAFPHLTEIHDDMLREAAVAEHFTDPKAYPGTKGRKERARIIADGIARLFANTGRNIGIGKSPYSGDPSTPFGRAVQHALATFEIEANWYQPAHSAAKRARCNTN</sequence>
<dbReference type="EMBL" id="JBHTOQ010000020">
    <property type="protein sequence ID" value="MFD1481317.1"/>
    <property type="molecule type" value="Genomic_DNA"/>
</dbReference>
<reference evidence="2" key="1">
    <citation type="journal article" date="2019" name="Int. J. Syst. Evol. Microbiol.">
        <title>The Global Catalogue of Microorganisms (GCM) 10K type strain sequencing project: providing services to taxonomists for standard genome sequencing and annotation.</title>
        <authorList>
            <consortium name="The Broad Institute Genomics Platform"/>
            <consortium name="The Broad Institute Genome Sequencing Center for Infectious Disease"/>
            <person name="Wu L."/>
            <person name="Ma J."/>
        </authorList>
    </citation>
    <scope>NUCLEOTIDE SEQUENCE [LARGE SCALE GENOMIC DNA]</scope>
    <source>
        <strain evidence="2">CCM 8875</strain>
    </source>
</reference>
<gene>
    <name evidence="1" type="ORF">ACFQ5P_08415</name>
</gene>
<comment type="caution">
    <text evidence="1">The sequence shown here is derived from an EMBL/GenBank/DDBJ whole genome shotgun (WGS) entry which is preliminary data.</text>
</comment>
<organism evidence="1 2">
    <name type="scientific">Paracoccus nototheniae</name>
    <dbReference type="NCBI Taxonomy" id="2489002"/>
    <lineage>
        <taxon>Bacteria</taxon>
        <taxon>Pseudomonadati</taxon>
        <taxon>Pseudomonadota</taxon>
        <taxon>Alphaproteobacteria</taxon>
        <taxon>Rhodobacterales</taxon>
        <taxon>Paracoccaceae</taxon>
        <taxon>Paracoccus</taxon>
    </lineage>
</organism>
<evidence type="ECO:0000313" key="1">
    <source>
        <dbReference type="EMBL" id="MFD1481317.1"/>
    </source>
</evidence>